<dbReference type="PANTHER" id="PTHR35532">
    <property type="entry name" value="SIMILAR TO POLYHYDROXYALKANOATE DEPOLYMERASE"/>
    <property type="match status" value="1"/>
</dbReference>
<organism evidence="2 3">
    <name type="scientific">Eisenbergiella massiliensis</name>
    <dbReference type="NCBI Taxonomy" id="1720294"/>
    <lineage>
        <taxon>Bacteria</taxon>
        <taxon>Bacillati</taxon>
        <taxon>Bacillota</taxon>
        <taxon>Clostridia</taxon>
        <taxon>Lachnospirales</taxon>
        <taxon>Lachnospiraceae</taxon>
        <taxon>Eisenbergiella</taxon>
    </lineage>
</organism>
<accession>A0A3E3I6A6</accession>
<sequence length="894" mass="100599">MLSPALQDYAERRFRERAEIYAPIFSEIESGLSCCAQEEAVLMRFLYGTMPVRDAGEYGFEVFLSYVRHALWLRDNVEWCRRLPEDIFVHYVLYYRINTEDISDCRPFFYERLKDRIAGLSLEEAVREINYWCAEHAAYESTDGRTASPMTMYRCGKGRCGEESAFAAAACRSVGIAARQVYAPRWAHCDDNHAWVEVYIHGRWHFLGACEPEEELDRGWFSGPAGRAILIHSRCFCDYDCGGMQEEWIGREDGVYYLNETASYAKTCRLTVTVKDASGRPVRGARVAVEILNMAEFFPAAALVTDENGEAGITMGIGDVRLRAWSGGCVCEKMVFPAQEAGARDSGLKENRAGEIRTELVLKSGYPFIQEEDVKGRLAGGSNTWEQILLTAPAQAPVSCARQSEEQKGRRQRRLEEAVHLREERFRALLGQLPAGEFPEEKEMLQIAGENAAQLYAFLKKDGNPDRKRLLHSLARKDYKDAPAGVLEDHLSCTQGELPEDIYVPYLLCPRIYLEELTPWRSFICSCFSEEEKYAFTRRPELVWDYIEKNIRYDARLDYSAVCGTPIGCLKLKWGSLLTRKILFVAICRSLGIPARLRRSTIQPEYLENGEFRAPAGLHGKDSPGCLPAPALLTLEAPEAQSGEKWNYGQNWTIGKLEGTGFCTLGYEGICFSGDSLTLELEAGVYRLVTSRRLPDGNQLAAFSVFGLKSGECRAVELLSGENDEKTMLSDYPARELPELFLWDVSGERQSLAHITGRGTALVAFLGAGEEPTEHVLNELNDYAEQWNGSGAEIIAVLRRPEELKNATLQRALARLSSVRIYFDREEASEKTAAVMGADPEKLPLLVLTEEGRRGIYSCAGYHVGSVDLILQILLLRKKGRKEENDDNFNRKAE</sequence>
<dbReference type="InterPro" id="IPR002931">
    <property type="entry name" value="Transglutaminase-like"/>
</dbReference>
<reference evidence="2" key="1">
    <citation type="submission" date="2018-08" db="EMBL/GenBank/DDBJ databases">
        <title>A genome reference for cultivated species of the human gut microbiota.</title>
        <authorList>
            <person name="Zou Y."/>
            <person name="Xue W."/>
            <person name="Luo G."/>
        </authorList>
    </citation>
    <scope>NUCLEOTIDE SEQUENCE [LARGE SCALE GENOMIC DNA]</scope>
    <source>
        <strain evidence="2">TF05-5AC</strain>
    </source>
</reference>
<evidence type="ECO:0000259" key="1">
    <source>
        <dbReference type="SMART" id="SM00460"/>
    </source>
</evidence>
<dbReference type="SUPFAM" id="SSF54001">
    <property type="entry name" value="Cysteine proteinases"/>
    <property type="match status" value="2"/>
</dbReference>
<keyword evidence="3" id="KW-1185">Reference proteome</keyword>
<feature type="domain" description="Transglutaminase-like" evidence="1">
    <location>
        <begin position="152"/>
        <end position="211"/>
    </location>
</feature>
<dbReference type="Gene3D" id="3.10.620.30">
    <property type="match status" value="1"/>
</dbReference>
<dbReference type="PANTHER" id="PTHR35532:SF5">
    <property type="entry name" value="CARBOHYDRATE-BINDING DOMAIN-CONTAINING PROTEIN"/>
    <property type="match status" value="1"/>
</dbReference>
<evidence type="ECO:0000313" key="3">
    <source>
        <dbReference type="Proteomes" id="UP000260812"/>
    </source>
</evidence>
<dbReference type="Proteomes" id="UP000260812">
    <property type="component" value="Unassembled WGS sequence"/>
</dbReference>
<dbReference type="Pfam" id="PF01841">
    <property type="entry name" value="Transglut_core"/>
    <property type="match status" value="1"/>
</dbReference>
<evidence type="ECO:0000313" key="2">
    <source>
        <dbReference type="EMBL" id="RGE61159.1"/>
    </source>
</evidence>
<comment type="caution">
    <text evidence="2">The sequence shown here is derived from an EMBL/GenBank/DDBJ whole genome shotgun (WGS) entry which is preliminary data.</text>
</comment>
<name>A0A3E3I6A6_9FIRM</name>
<proteinExistence type="predicted"/>
<dbReference type="EMBL" id="QVLV01000006">
    <property type="protein sequence ID" value="RGE61159.1"/>
    <property type="molecule type" value="Genomic_DNA"/>
</dbReference>
<dbReference type="InterPro" id="IPR038765">
    <property type="entry name" value="Papain-like_cys_pep_sf"/>
</dbReference>
<gene>
    <name evidence="2" type="ORF">DXC51_11130</name>
</gene>
<dbReference type="AlphaFoldDB" id="A0A3E3I6A6"/>
<protein>
    <submittedName>
        <fullName evidence="2">Transglutaminase domain-containing protein</fullName>
    </submittedName>
</protein>
<dbReference type="Gene3D" id="2.60.40.1120">
    <property type="entry name" value="Carboxypeptidase-like, regulatory domain"/>
    <property type="match status" value="1"/>
</dbReference>
<dbReference type="SMART" id="SM00460">
    <property type="entry name" value="TGc"/>
    <property type="match status" value="1"/>
</dbReference>